<gene>
    <name evidence="2" type="ORF">WA026_004629</name>
</gene>
<evidence type="ECO:0000313" key="3">
    <source>
        <dbReference type="Proteomes" id="UP001431783"/>
    </source>
</evidence>
<name>A0AAW1V8I4_9CUCU</name>
<reference evidence="2 3" key="1">
    <citation type="submission" date="2023-03" db="EMBL/GenBank/DDBJ databases">
        <title>Genome insight into feeding habits of ladybird beetles.</title>
        <authorList>
            <person name="Li H.-S."/>
            <person name="Huang Y.-H."/>
            <person name="Pang H."/>
        </authorList>
    </citation>
    <scope>NUCLEOTIDE SEQUENCE [LARGE SCALE GENOMIC DNA]</scope>
    <source>
        <strain evidence="2">SYSU_2023b</strain>
        <tissue evidence="2">Whole body</tissue>
    </source>
</reference>
<comment type="caution">
    <text evidence="2">The sequence shown here is derived from an EMBL/GenBank/DDBJ whole genome shotgun (WGS) entry which is preliminary data.</text>
</comment>
<sequence>MAISTKWLFLLSLTTSLHAQDPRKRILLSPNLVEEIEEPNLFEDEPYVCSIHGCVKRSQSEVGPFWANRGKRGPRYLQSKLYAQEPAWVYITDDDSGYNEPFFVTRGKKNLETSKKHPLLLKGLLQDKRADSAPDNPFFAAR</sequence>
<proteinExistence type="predicted"/>
<dbReference type="AlphaFoldDB" id="A0AAW1V8I4"/>
<accession>A0AAW1V8I4</accession>
<organism evidence="2 3">
    <name type="scientific">Henosepilachna vigintioctopunctata</name>
    <dbReference type="NCBI Taxonomy" id="420089"/>
    <lineage>
        <taxon>Eukaryota</taxon>
        <taxon>Metazoa</taxon>
        <taxon>Ecdysozoa</taxon>
        <taxon>Arthropoda</taxon>
        <taxon>Hexapoda</taxon>
        <taxon>Insecta</taxon>
        <taxon>Pterygota</taxon>
        <taxon>Neoptera</taxon>
        <taxon>Endopterygota</taxon>
        <taxon>Coleoptera</taxon>
        <taxon>Polyphaga</taxon>
        <taxon>Cucujiformia</taxon>
        <taxon>Coccinelloidea</taxon>
        <taxon>Coccinellidae</taxon>
        <taxon>Epilachninae</taxon>
        <taxon>Epilachnini</taxon>
        <taxon>Henosepilachna</taxon>
    </lineage>
</organism>
<feature type="non-terminal residue" evidence="2">
    <location>
        <position position="142"/>
    </location>
</feature>
<keyword evidence="1" id="KW-0732">Signal</keyword>
<keyword evidence="3" id="KW-1185">Reference proteome</keyword>
<protein>
    <submittedName>
        <fullName evidence="2">Uncharacterized protein</fullName>
    </submittedName>
</protein>
<dbReference type="Proteomes" id="UP001431783">
    <property type="component" value="Unassembled WGS sequence"/>
</dbReference>
<evidence type="ECO:0000313" key="2">
    <source>
        <dbReference type="EMBL" id="KAK9889356.1"/>
    </source>
</evidence>
<feature type="signal peptide" evidence="1">
    <location>
        <begin position="1"/>
        <end position="19"/>
    </location>
</feature>
<feature type="chain" id="PRO_5043598334" evidence="1">
    <location>
        <begin position="20"/>
        <end position="142"/>
    </location>
</feature>
<dbReference type="EMBL" id="JARQZJ010000122">
    <property type="protein sequence ID" value="KAK9889356.1"/>
    <property type="molecule type" value="Genomic_DNA"/>
</dbReference>
<evidence type="ECO:0000256" key="1">
    <source>
        <dbReference type="SAM" id="SignalP"/>
    </source>
</evidence>